<dbReference type="EMBL" id="CP056030">
    <property type="protein sequence ID" value="QKZ05992.1"/>
    <property type="molecule type" value="Genomic_DNA"/>
</dbReference>
<evidence type="ECO:0000313" key="1">
    <source>
        <dbReference type="EMBL" id="QKZ05992.1"/>
    </source>
</evidence>
<keyword evidence="2" id="KW-1185">Reference proteome</keyword>
<proteinExistence type="predicted"/>
<sequence length="106" mass="11678">MIFIETPVFTRRAIELLDHDGYLGLQLQLVSDPCAGALIEGTGGVRKIRVAANGHGKRGGARVIYYHFVGASRIALLMIYAKGEKADLTAQERKQLKLAIERWGRA</sequence>
<protein>
    <submittedName>
        <fullName evidence="1">Type II toxin-antitoxin system RelE/ParE family toxin</fullName>
    </submittedName>
</protein>
<dbReference type="AlphaFoldDB" id="A0A7D5D9B5"/>
<reference evidence="1 2" key="1">
    <citation type="submission" date="2020-06" db="EMBL/GenBank/DDBJ databases">
        <title>Pseudomonas eucalypticola sp. nov., an endophyte of Eucalyptus dunnii leaves with biocontrol ability of eucalyptus leaf blight.</title>
        <authorList>
            <person name="Liu Y."/>
            <person name="Song Z."/>
            <person name="Zeng H."/>
            <person name="Lu M."/>
            <person name="Wang X."/>
            <person name="Lian X."/>
            <person name="Zhang Q."/>
        </authorList>
    </citation>
    <scope>NUCLEOTIDE SEQUENCE [LARGE SCALE GENOMIC DNA]</scope>
    <source>
        <strain evidence="1 2">NP-1</strain>
    </source>
</reference>
<dbReference type="InterPro" id="IPR009387">
    <property type="entry name" value="HigB-2"/>
</dbReference>
<dbReference type="PIRSF" id="PIRSF039032">
    <property type="entry name" value="HigB-2"/>
    <property type="match status" value="1"/>
</dbReference>
<dbReference type="Pfam" id="PF06296">
    <property type="entry name" value="RelE"/>
    <property type="match status" value="1"/>
</dbReference>
<dbReference type="KEGG" id="pez:HWQ56_20245"/>
<evidence type="ECO:0000313" key="2">
    <source>
        <dbReference type="Proteomes" id="UP000509568"/>
    </source>
</evidence>
<dbReference type="RefSeq" id="WP_176571621.1">
    <property type="nucleotide sequence ID" value="NZ_CP056030.1"/>
</dbReference>
<organism evidence="1 2">
    <name type="scientific">Pseudomonas eucalypticola</name>
    <dbReference type="NCBI Taxonomy" id="2599595"/>
    <lineage>
        <taxon>Bacteria</taxon>
        <taxon>Pseudomonadati</taxon>
        <taxon>Pseudomonadota</taxon>
        <taxon>Gammaproteobacteria</taxon>
        <taxon>Pseudomonadales</taxon>
        <taxon>Pseudomonadaceae</taxon>
        <taxon>Pseudomonas</taxon>
    </lineage>
</organism>
<gene>
    <name evidence="1" type="ORF">HWQ56_20245</name>
</gene>
<dbReference type="Proteomes" id="UP000509568">
    <property type="component" value="Chromosome"/>
</dbReference>
<name>A0A7D5D9B5_9PSED</name>
<accession>A0A7D5D9B5</accession>